<dbReference type="EMBL" id="HBNS01036785">
    <property type="protein sequence ID" value="CAE4633516.1"/>
    <property type="molecule type" value="Transcribed_RNA"/>
</dbReference>
<proteinExistence type="predicted"/>
<evidence type="ECO:0000256" key="6">
    <source>
        <dbReference type="SAM" id="MobiDB-lite"/>
    </source>
</evidence>
<keyword evidence="4" id="KW-0560">Oxidoreductase</keyword>
<dbReference type="PROSITE" id="PS51471">
    <property type="entry name" value="FE2OG_OXY"/>
    <property type="match status" value="1"/>
</dbReference>
<protein>
    <recommendedName>
        <fullName evidence="7">Fe2OG dioxygenase domain-containing protein</fullName>
    </recommendedName>
</protein>
<feature type="region of interest" description="Disordered" evidence="6">
    <location>
        <begin position="489"/>
        <end position="509"/>
    </location>
</feature>
<feature type="compositionally biased region" description="Basic and acidic residues" evidence="6">
    <location>
        <begin position="67"/>
        <end position="79"/>
    </location>
</feature>
<dbReference type="GO" id="GO:0031418">
    <property type="term" value="F:L-ascorbic acid binding"/>
    <property type="evidence" value="ECO:0007669"/>
    <property type="project" value="InterPro"/>
</dbReference>
<dbReference type="SMART" id="SM00702">
    <property type="entry name" value="P4Hc"/>
    <property type="match status" value="1"/>
</dbReference>
<comment type="cofactor">
    <cofactor evidence="1">
        <name>L-ascorbate</name>
        <dbReference type="ChEBI" id="CHEBI:38290"/>
    </cofactor>
</comment>
<dbReference type="AlphaFoldDB" id="A0A7S4S5U4"/>
<dbReference type="GO" id="GO:0005506">
    <property type="term" value="F:iron ion binding"/>
    <property type="evidence" value="ECO:0007669"/>
    <property type="project" value="InterPro"/>
</dbReference>
<evidence type="ECO:0000256" key="5">
    <source>
        <dbReference type="ARBA" id="ARBA00023004"/>
    </source>
</evidence>
<reference evidence="8" key="1">
    <citation type="submission" date="2021-01" db="EMBL/GenBank/DDBJ databases">
        <authorList>
            <person name="Corre E."/>
            <person name="Pelletier E."/>
            <person name="Niang G."/>
            <person name="Scheremetjew M."/>
            <person name="Finn R."/>
            <person name="Kale V."/>
            <person name="Holt S."/>
            <person name="Cochrane G."/>
            <person name="Meng A."/>
            <person name="Brown T."/>
            <person name="Cohen L."/>
        </authorList>
    </citation>
    <scope>NUCLEOTIDE SEQUENCE</scope>
    <source>
        <strain evidence="8">GSO104</strain>
    </source>
</reference>
<evidence type="ECO:0000256" key="2">
    <source>
        <dbReference type="ARBA" id="ARBA00022723"/>
    </source>
</evidence>
<evidence type="ECO:0000313" key="8">
    <source>
        <dbReference type="EMBL" id="CAE4633516.1"/>
    </source>
</evidence>
<sequence>MLLPPQIENEYLQHKPPLYDDERYEIGKRMISTVILCVFLIPYVTCDVMKKYKVFQNRRNKAAKAQQQEKKAVNVDTKVEKRKGKGKKNAKSNGKNTKGKEEEEEEAAATTIQEEEEEEVPEEEKVYLPWYAMPFLNTVAFLSIVMLSLTTSNNSYASRGIFQTPIFTQDECTRLIKAALQTASRNAASLTDVEKRQAQNKGILEGWHSSRHNKYPTTDLSVIDDAFTMEDRLLVEEKLNDRLVPIVERLYGVVPKALHCSDLFIVRYDANDSSLGQTSLDAHTDSSDISFNILLGSAPSDNAINFEGGGTRFYNRAKAKQVYIDIQPPIGNAIIHTGAILHEGLPITSGTRYILVGFLQFQRTNQISGQYTGLSPFASLLSVDWLSLRSLRVVSFGAEKFTIVGNLLRYWNDVYAPHFHVRLVEQGRMASSKEYREEFLKILDGAAQKAREQLERLKAFKSKQSKKKVDDEDDSVSIWFGKNDPRKVKKMEEEEKKRGNTVNYANSEF</sequence>
<organism evidence="8">
    <name type="scientific">Ditylum brightwellii</name>
    <dbReference type="NCBI Taxonomy" id="49249"/>
    <lineage>
        <taxon>Eukaryota</taxon>
        <taxon>Sar</taxon>
        <taxon>Stramenopiles</taxon>
        <taxon>Ochrophyta</taxon>
        <taxon>Bacillariophyta</taxon>
        <taxon>Mediophyceae</taxon>
        <taxon>Lithodesmiophycidae</taxon>
        <taxon>Lithodesmiales</taxon>
        <taxon>Lithodesmiaceae</taxon>
        <taxon>Ditylum</taxon>
    </lineage>
</organism>
<dbReference type="GO" id="GO:0016705">
    <property type="term" value="F:oxidoreductase activity, acting on paired donors, with incorporation or reduction of molecular oxygen"/>
    <property type="evidence" value="ECO:0007669"/>
    <property type="project" value="InterPro"/>
</dbReference>
<feature type="domain" description="Fe2OG dioxygenase" evidence="7">
    <location>
        <begin position="256"/>
        <end position="361"/>
    </location>
</feature>
<evidence type="ECO:0000256" key="3">
    <source>
        <dbReference type="ARBA" id="ARBA00022964"/>
    </source>
</evidence>
<dbReference type="InterPro" id="IPR005123">
    <property type="entry name" value="Oxoglu/Fe-dep_dioxygenase_dom"/>
</dbReference>
<keyword evidence="3" id="KW-0223">Dioxygenase</keyword>
<feature type="compositionally biased region" description="Basic residues" evidence="6">
    <location>
        <begin position="80"/>
        <end position="90"/>
    </location>
</feature>
<feature type="compositionally biased region" description="Basic and acidic residues" evidence="6">
    <location>
        <begin position="489"/>
        <end position="498"/>
    </location>
</feature>
<keyword evidence="5" id="KW-0408">Iron</keyword>
<evidence type="ECO:0000256" key="4">
    <source>
        <dbReference type="ARBA" id="ARBA00023002"/>
    </source>
</evidence>
<dbReference type="Gene3D" id="2.60.120.620">
    <property type="entry name" value="q2cbj1_9rhob like domain"/>
    <property type="match status" value="1"/>
</dbReference>
<gene>
    <name evidence="8" type="ORF">DBRI00130_LOCUS28737</name>
</gene>
<keyword evidence="2" id="KW-0479">Metal-binding</keyword>
<evidence type="ECO:0000259" key="7">
    <source>
        <dbReference type="PROSITE" id="PS51471"/>
    </source>
</evidence>
<feature type="compositionally biased region" description="Acidic residues" evidence="6">
    <location>
        <begin position="102"/>
        <end position="119"/>
    </location>
</feature>
<feature type="region of interest" description="Disordered" evidence="6">
    <location>
        <begin position="63"/>
        <end position="119"/>
    </location>
</feature>
<name>A0A7S4S5U4_9STRA</name>
<feature type="compositionally biased region" description="Polar residues" evidence="6">
    <location>
        <begin position="500"/>
        <end position="509"/>
    </location>
</feature>
<evidence type="ECO:0000256" key="1">
    <source>
        <dbReference type="ARBA" id="ARBA00001961"/>
    </source>
</evidence>
<dbReference type="InterPro" id="IPR006620">
    <property type="entry name" value="Pro_4_hyd_alph"/>
</dbReference>
<accession>A0A7S4S5U4</accession>
<dbReference type="GO" id="GO:0051213">
    <property type="term" value="F:dioxygenase activity"/>
    <property type="evidence" value="ECO:0007669"/>
    <property type="project" value="UniProtKB-KW"/>
</dbReference>